<dbReference type="GO" id="GO:0046872">
    <property type="term" value="F:metal ion binding"/>
    <property type="evidence" value="ECO:0007669"/>
    <property type="project" value="InterPro"/>
</dbReference>
<dbReference type="InterPro" id="IPR004177">
    <property type="entry name" value="DDHD_dom"/>
</dbReference>
<dbReference type="VEuPathDB" id="FungiDB:H257_06356"/>
<dbReference type="GO" id="GO:0004620">
    <property type="term" value="F:phospholipase activity"/>
    <property type="evidence" value="ECO:0007669"/>
    <property type="project" value="TreeGrafter"/>
</dbReference>
<dbReference type="PROSITE" id="PS51043">
    <property type="entry name" value="DDHD"/>
    <property type="match status" value="1"/>
</dbReference>
<dbReference type="PANTHER" id="PTHR23509">
    <property type="entry name" value="PA-PL1 PHOSPHOLIPASE FAMILY"/>
    <property type="match status" value="1"/>
</dbReference>
<proteinExistence type="predicted"/>
<dbReference type="AlphaFoldDB" id="W4GMG6"/>
<dbReference type="GO" id="GO:0005737">
    <property type="term" value="C:cytoplasm"/>
    <property type="evidence" value="ECO:0007669"/>
    <property type="project" value="TreeGrafter"/>
</dbReference>
<name>W4GMG6_APHAT</name>
<gene>
    <name evidence="2" type="ORF">H257_06356</name>
</gene>
<evidence type="ECO:0000313" key="2">
    <source>
        <dbReference type="EMBL" id="ETV80905.1"/>
    </source>
</evidence>
<dbReference type="SUPFAM" id="SSF53474">
    <property type="entry name" value="alpha/beta-Hydrolases"/>
    <property type="match status" value="1"/>
</dbReference>
<dbReference type="EMBL" id="KI913125">
    <property type="protein sequence ID" value="ETV80905.1"/>
    <property type="molecule type" value="Genomic_DNA"/>
</dbReference>
<dbReference type="RefSeq" id="XP_009829852.1">
    <property type="nucleotide sequence ID" value="XM_009831550.1"/>
</dbReference>
<sequence>MTIPEECWCPCANVSIFAHSLGSVIAYDLLTHGPGVVSSTGMRFPGLDSPSKTSLPLVPRSDHTLGARRRRIGSPERCYSLFHFGETRPKCNYYLNFIHPSDPVAYRVEPLLCHSPTASSVSLSTLFDPKDLHGMPFIDLYTRFRSSVSKPTSTMAAP</sequence>
<reference evidence="2" key="1">
    <citation type="submission" date="2013-12" db="EMBL/GenBank/DDBJ databases">
        <title>The Genome Sequence of Aphanomyces astaci APO3.</title>
        <authorList>
            <consortium name="The Broad Institute Genomics Platform"/>
            <person name="Russ C."/>
            <person name="Tyler B."/>
            <person name="van West P."/>
            <person name="Dieguez-Uribeondo J."/>
            <person name="Young S.K."/>
            <person name="Zeng Q."/>
            <person name="Gargeya S."/>
            <person name="Fitzgerald M."/>
            <person name="Abouelleil A."/>
            <person name="Alvarado L."/>
            <person name="Chapman S.B."/>
            <person name="Gainer-Dewar J."/>
            <person name="Goldberg J."/>
            <person name="Griggs A."/>
            <person name="Gujja S."/>
            <person name="Hansen M."/>
            <person name="Howarth C."/>
            <person name="Imamovic A."/>
            <person name="Ireland A."/>
            <person name="Larimer J."/>
            <person name="McCowan C."/>
            <person name="Murphy C."/>
            <person name="Pearson M."/>
            <person name="Poon T.W."/>
            <person name="Priest M."/>
            <person name="Roberts A."/>
            <person name="Saif S."/>
            <person name="Shea T."/>
            <person name="Sykes S."/>
            <person name="Wortman J."/>
            <person name="Nusbaum C."/>
            <person name="Birren B."/>
        </authorList>
    </citation>
    <scope>NUCLEOTIDE SEQUENCE [LARGE SCALE GENOMIC DNA]</scope>
    <source>
        <strain evidence="2">APO3</strain>
    </source>
</reference>
<protein>
    <recommendedName>
        <fullName evidence="1">DDHD domain-containing protein</fullName>
    </recommendedName>
</protein>
<feature type="domain" description="DDHD" evidence="1">
    <location>
        <begin position="55"/>
        <end position="158"/>
    </location>
</feature>
<dbReference type="InterPro" id="IPR058055">
    <property type="entry name" value="PA-PLA1"/>
</dbReference>
<dbReference type="InterPro" id="IPR029058">
    <property type="entry name" value="AB_hydrolase_fold"/>
</dbReference>
<dbReference type="Pfam" id="PF02862">
    <property type="entry name" value="DDHD"/>
    <property type="match status" value="1"/>
</dbReference>
<dbReference type="PANTHER" id="PTHR23509:SF10">
    <property type="entry name" value="LD21067P"/>
    <property type="match status" value="1"/>
</dbReference>
<dbReference type="GeneID" id="20808352"/>
<organism evidence="2">
    <name type="scientific">Aphanomyces astaci</name>
    <name type="common">Crayfish plague agent</name>
    <dbReference type="NCBI Taxonomy" id="112090"/>
    <lineage>
        <taxon>Eukaryota</taxon>
        <taxon>Sar</taxon>
        <taxon>Stramenopiles</taxon>
        <taxon>Oomycota</taxon>
        <taxon>Saprolegniomycetes</taxon>
        <taxon>Saprolegniales</taxon>
        <taxon>Verrucalvaceae</taxon>
        <taxon>Aphanomyces</taxon>
    </lineage>
</organism>
<dbReference type="STRING" id="112090.W4GMG6"/>
<accession>W4GMG6</accession>
<evidence type="ECO:0000259" key="1">
    <source>
        <dbReference type="PROSITE" id="PS51043"/>
    </source>
</evidence>
<dbReference type="OrthoDB" id="69269at2759"/>